<accession>A0A1Q8QW09</accession>
<keyword evidence="2" id="KW-1185">Reference proteome</keyword>
<proteinExistence type="predicted"/>
<dbReference type="Proteomes" id="UP000186102">
    <property type="component" value="Unassembled WGS sequence"/>
</dbReference>
<sequence length="73" mass="8100">MLGNYGNKGTGTLFHLSVAKLMHSRELLNVYLGNSNIPVKVFKIDLSIKNSVLGKTGKDIFRVSEHNQINLSE</sequence>
<dbReference type="RefSeq" id="WP_075365151.1">
    <property type="nucleotide sequence ID" value="NZ_MLBF01000017.1"/>
</dbReference>
<dbReference type="EMBL" id="MLBF01000017">
    <property type="protein sequence ID" value="OLN31524.1"/>
    <property type="molecule type" value="Genomic_DNA"/>
</dbReference>
<comment type="caution">
    <text evidence="1">The sequence shown here is derived from an EMBL/GenBank/DDBJ whole genome shotgun (WGS) entry which is preliminary data.</text>
</comment>
<gene>
    <name evidence="1" type="ORF">DSOL_2549</name>
</gene>
<evidence type="ECO:0000313" key="2">
    <source>
        <dbReference type="Proteomes" id="UP000186102"/>
    </source>
</evidence>
<reference evidence="1 2" key="1">
    <citation type="submission" date="2016-09" db="EMBL/GenBank/DDBJ databases">
        <title>Complete genome of Desulfosporosinus sp. OL.</title>
        <authorList>
            <person name="Mardanov A."/>
            <person name="Beletsky A."/>
            <person name="Panova A."/>
            <person name="Karnachuk O."/>
            <person name="Ravin N."/>
        </authorList>
    </citation>
    <scope>NUCLEOTIDE SEQUENCE [LARGE SCALE GENOMIC DNA]</scope>
    <source>
        <strain evidence="1 2">OL</strain>
    </source>
</reference>
<protein>
    <submittedName>
        <fullName evidence="1">Uncharacterized protein</fullName>
    </submittedName>
</protein>
<evidence type="ECO:0000313" key="1">
    <source>
        <dbReference type="EMBL" id="OLN31524.1"/>
    </source>
</evidence>
<name>A0A1Q8QW09_9FIRM</name>
<dbReference type="AlphaFoldDB" id="A0A1Q8QW09"/>
<organism evidence="1 2">
    <name type="scientific">Desulfosporosinus metallidurans</name>
    <dbReference type="NCBI Taxonomy" id="1888891"/>
    <lineage>
        <taxon>Bacteria</taxon>
        <taxon>Bacillati</taxon>
        <taxon>Bacillota</taxon>
        <taxon>Clostridia</taxon>
        <taxon>Eubacteriales</taxon>
        <taxon>Desulfitobacteriaceae</taxon>
        <taxon>Desulfosporosinus</taxon>
    </lineage>
</organism>
<dbReference type="OrthoDB" id="9815057at2"/>